<accession>G4CZ48</accession>
<proteinExistence type="predicted"/>
<keyword evidence="2" id="KW-1185">Reference proteome</keyword>
<dbReference type="AlphaFoldDB" id="G4CZ48"/>
<dbReference type="HOGENOM" id="CLU_2410853_0_0_11"/>
<dbReference type="Proteomes" id="UP000005332">
    <property type="component" value="Unassembled WGS sequence"/>
</dbReference>
<gene>
    <name evidence="1" type="ORF">HMPREF9153_1720</name>
</gene>
<sequence>MSLIGQLWWGGEMAPGTAGLQRKLVDGELVPFTTFGERDELVNIDFLGDAESVLRRPFEIGWGASSAAATWENDHLGQQGRAKALSSDARTRLPVGLHSPAHWA</sequence>
<organism evidence="1 2">
    <name type="scientific">Cutibacterium avidum ATCC 25577</name>
    <dbReference type="NCBI Taxonomy" id="997355"/>
    <lineage>
        <taxon>Bacteria</taxon>
        <taxon>Bacillati</taxon>
        <taxon>Actinomycetota</taxon>
        <taxon>Actinomycetes</taxon>
        <taxon>Propionibacteriales</taxon>
        <taxon>Propionibacteriaceae</taxon>
        <taxon>Cutibacterium</taxon>
    </lineage>
</organism>
<evidence type="ECO:0000313" key="2">
    <source>
        <dbReference type="Proteomes" id="UP000005332"/>
    </source>
</evidence>
<protein>
    <submittedName>
        <fullName evidence="1">Uncharacterized protein</fullName>
    </submittedName>
</protein>
<evidence type="ECO:0000313" key="1">
    <source>
        <dbReference type="EMBL" id="EGY76767.1"/>
    </source>
</evidence>
<reference evidence="1 2" key="1">
    <citation type="submission" date="2011-06" db="EMBL/GenBank/DDBJ databases">
        <authorList>
            <person name="Muzny D."/>
            <person name="Qin X."/>
            <person name="Deng J."/>
            <person name="Jiang H."/>
            <person name="Liu Y."/>
            <person name="Qu J."/>
            <person name="Song X.-Z."/>
            <person name="Zhang L."/>
            <person name="Thornton R."/>
            <person name="Coyle M."/>
            <person name="Francisco L."/>
            <person name="Jackson L."/>
            <person name="Javaid M."/>
            <person name="Korchina V."/>
            <person name="Kovar C."/>
            <person name="Mata R."/>
            <person name="Mathew T."/>
            <person name="Ngo R."/>
            <person name="Nguyen L."/>
            <person name="Nguyen N."/>
            <person name="Okwuonu G."/>
            <person name="Ongeri F."/>
            <person name="Pham C."/>
            <person name="Simmons D."/>
            <person name="Wilczek-Boney K."/>
            <person name="Hale W."/>
            <person name="Jakkamsetti A."/>
            <person name="Pham P."/>
            <person name="Ruth R."/>
            <person name="San Lucas F."/>
            <person name="Warren J."/>
            <person name="Zhang J."/>
            <person name="Zhao Z."/>
            <person name="Zhou C."/>
            <person name="Zhu D."/>
            <person name="Lee S."/>
            <person name="Bess C."/>
            <person name="Blankenburg K."/>
            <person name="Forbes L."/>
            <person name="Fu Q."/>
            <person name="Gubbala S."/>
            <person name="Hirani K."/>
            <person name="Jayaseelan J.C."/>
            <person name="Lara F."/>
            <person name="Munidasa M."/>
            <person name="Palculict T."/>
            <person name="Patil S."/>
            <person name="Pu L.-L."/>
            <person name="Saada N."/>
            <person name="Tang L."/>
            <person name="Weissenberger G."/>
            <person name="Zhu Y."/>
            <person name="Hemphill L."/>
            <person name="Shang Y."/>
            <person name="Youmans B."/>
            <person name="Ayvaz T."/>
            <person name="Ross M."/>
            <person name="Santibanez J."/>
            <person name="Aqrawi P."/>
            <person name="Gross S."/>
            <person name="Joshi V."/>
            <person name="Fowler G."/>
            <person name="Nazareth L."/>
            <person name="Reid J."/>
            <person name="Worley K."/>
            <person name="Petrosino J."/>
            <person name="Highlander S."/>
            <person name="Gibbs R."/>
        </authorList>
    </citation>
    <scope>NUCLEOTIDE SEQUENCE [LARGE SCALE GENOMIC DNA]</scope>
    <source>
        <strain evidence="1 2">ATCC 25577</strain>
    </source>
</reference>
<dbReference type="EMBL" id="AGBA01000015">
    <property type="protein sequence ID" value="EGY76767.1"/>
    <property type="molecule type" value="Genomic_DNA"/>
</dbReference>
<dbReference type="PATRIC" id="fig|997355.3.peg.1692"/>
<comment type="caution">
    <text evidence="1">The sequence shown here is derived from an EMBL/GenBank/DDBJ whole genome shotgun (WGS) entry which is preliminary data.</text>
</comment>
<name>G4CZ48_9ACTN</name>